<reference evidence="2 3" key="1">
    <citation type="submission" date="2024-03" db="EMBL/GenBank/DDBJ databases">
        <title>The Acrasis kona genome and developmental transcriptomes reveal deep origins of eukaryotic multicellular pathways.</title>
        <authorList>
            <person name="Sheikh S."/>
            <person name="Fu C.-J."/>
            <person name="Brown M.W."/>
            <person name="Baldauf S.L."/>
        </authorList>
    </citation>
    <scope>NUCLEOTIDE SEQUENCE [LARGE SCALE GENOMIC DNA]</scope>
    <source>
        <strain evidence="2 3">ATCC MYA-3509</strain>
    </source>
</reference>
<keyword evidence="3" id="KW-1185">Reference proteome</keyword>
<keyword evidence="1" id="KW-1133">Transmembrane helix</keyword>
<dbReference type="EMBL" id="JAOPGA020001753">
    <property type="protein sequence ID" value="KAL0491078.1"/>
    <property type="molecule type" value="Genomic_DNA"/>
</dbReference>
<evidence type="ECO:0000313" key="3">
    <source>
        <dbReference type="Proteomes" id="UP001431209"/>
    </source>
</evidence>
<dbReference type="AlphaFoldDB" id="A0AAW2ZQ29"/>
<dbReference type="GO" id="GO:0006198">
    <property type="term" value="P:cAMP catabolic process"/>
    <property type="evidence" value="ECO:0007669"/>
    <property type="project" value="InterPro"/>
</dbReference>
<organism evidence="2 3">
    <name type="scientific">Acrasis kona</name>
    <dbReference type="NCBI Taxonomy" id="1008807"/>
    <lineage>
        <taxon>Eukaryota</taxon>
        <taxon>Discoba</taxon>
        <taxon>Heterolobosea</taxon>
        <taxon>Tetramitia</taxon>
        <taxon>Eutetramitia</taxon>
        <taxon>Acrasidae</taxon>
        <taxon>Acrasis</taxon>
    </lineage>
</organism>
<proteinExistence type="predicted"/>
<dbReference type="InterPro" id="IPR000396">
    <property type="entry name" value="Pdiesterase2"/>
</dbReference>
<comment type="caution">
    <text evidence="2">The sequence shown here is derived from an EMBL/GenBank/DDBJ whole genome shotgun (WGS) entry which is preliminary data.</text>
</comment>
<evidence type="ECO:0000313" key="2">
    <source>
        <dbReference type="EMBL" id="KAL0491078.1"/>
    </source>
</evidence>
<evidence type="ECO:0000256" key="1">
    <source>
        <dbReference type="SAM" id="Phobius"/>
    </source>
</evidence>
<protein>
    <submittedName>
        <fullName evidence="2">Uncharacterized protein</fullName>
    </submittedName>
</protein>
<name>A0AAW2ZQ29_9EUKA</name>
<gene>
    <name evidence="2" type="ORF">AKO1_009744</name>
</gene>
<feature type="transmembrane region" description="Helical" evidence="1">
    <location>
        <begin position="15"/>
        <end position="36"/>
    </location>
</feature>
<dbReference type="GO" id="GO:1902660">
    <property type="term" value="P:negative regulation of glucose mediated signaling pathway"/>
    <property type="evidence" value="ECO:0007669"/>
    <property type="project" value="TreeGrafter"/>
</dbReference>
<dbReference type="PANTHER" id="PTHR28283:SF1">
    <property type="entry name" value="3',5'-CYCLIC-NUCLEOTIDE PHOSPHODIESTERASE 1"/>
    <property type="match status" value="1"/>
</dbReference>
<accession>A0AAW2ZQ29</accession>
<dbReference type="PANTHER" id="PTHR28283">
    <property type="entry name" value="3',5'-CYCLIC-NUCLEOTIDE PHOSPHODIESTERASE 1"/>
    <property type="match status" value="1"/>
</dbReference>
<dbReference type="Pfam" id="PF02112">
    <property type="entry name" value="PDEase_II"/>
    <property type="match status" value="1"/>
</dbReference>
<dbReference type="GO" id="GO:0047555">
    <property type="term" value="F:3',5'-cyclic-GMP phosphodiesterase activity"/>
    <property type="evidence" value="ECO:0007669"/>
    <property type="project" value="TreeGrafter"/>
</dbReference>
<dbReference type="GO" id="GO:0004115">
    <property type="term" value="F:3',5'-cyclic-AMP phosphodiesterase activity"/>
    <property type="evidence" value="ECO:0007669"/>
    <property type="project" value="InterPro"/>
</dbReference>
<keyword evidence="1" id="KW-0812">Transmembrane</keyword>
<sequence length="391" mass="43182">MSYTDQEKHKKMRKLVVISVVTIVVIIIGYLIGVLIPRIIAWTTPAPVPPSCNFTVIYTGTGVTPSTNIYSGIMISVDGRDGFIALDAGSIFAGVRAFVENNNLLTEDVASSNTKIEFNFPDSMKSETERIGMILQNQLIGYFLGTIDLSHVLGLVMHSPQDVFNNETVRDASNLPTKKSIIGSTSTITGMQNVFDSPLWSMEPDNYLFTPIIPDVVHQVNDLLHFNDGTFYAKYFNQIKVKSYQTCQGDNFGTAYLFDRNGAQLLYLSASGGNTFNKSCNWRENMNNIWSDQFLQPLNLTALFVEVSSVNATTFGHMTPYDLIGTLKDLMTIRSLSSITSLDVYVQPVREEYASVDSAAADITSVLTFMSTVSGVDATFNFQNQGDLLCT</sequence>
<dbReference type="Proteomes" id="UP001431209">
    <property type="component" value="Unassembled WGS sequence"/>
</dbReference>
<keyword evidence="1" id="KW-0472">Membrane</keyword>